<dbReference type="AlphaFoldDB" id="A0A399D856"/>
<dbReference type="InterPro" id="IPR022642">
    <property type="entry name" value="CheR_C"/>
</dbReference>
<dbReference type="Pfam" id="PF01739">
    <property type="entry name" value="CheR"/>
    <property type="match status" value="1"/>
</dbReference>
<dbReference type="OrthoDB" id="9816309at2"/>
<dbReference type="GO" id="GO:0008757">
    <property type="term" value="F:S-adenosylmethionine-dependent methyltransferase activity"/>
    <property type="evidence" value="ECO:0007669"/>
    <property type="project" value="InterPro"/>
</dbReference>
<dbReference type="Pfam" id="PF03705">
    <property type="entry name" value="CheR_N"/>
    <property type="match status" value="1"/>
</dbReference>
<keyword evidence="3" id="KW-1185">Reference proteome</keyword>
<keyword evidence="2" id="KW-0489">Methyltransferase</keyword>
<dbReference type="InterPro" id="IPR000780">
    <property type="entry name" value="CheR_MeTrfase"/>
</dbReference>
<dbReference type="InterPro" id="IPR050903">
    <property type="entry name" value="Bact_Chemotaxis_MeTrfase"/>
</dbReference>
<dbReference type="GO" id="GO:0032259">
    <property type="term" value="P:methylation"/>
    <property type="evidence" value="ECO:0007669"/>
    <property type="project" value="UniProtKB-KW"/>
</dbReference>
<evidence type="ECO:0000259" key="1">
    <source>
        <dbReference type="PROSITE" id="PS50123"/>
    </source>
</evidence>
<dbReference type="Proteomes" id="UP000266441">
    <property type="component" value="Unassembled WGS sequence"/>
</dbReference>
<dbReference type="Gene3D" id="3.40.50.150">
    <property type="entry name" value="Vaccinia Virus protein VP39"/>
    <property type="match status" value="1"/>
</dbReference>
<protein>
    <submittedName>
        <fullName evidence="2">Protein-glutamate O-methyltransferase CheR</fullName>
    </submittedName>
</protein>
<evidence type="ECO:0000313" key="2">
    <source>
        <dbReference type="EMBL" id="RIH66682.1"/>
    </source>
</evidence>
<sequence length="291" mass="33969">MPSETKNDRIFPVSPEKNDTQNIELDLLLQAVFLKYGYDFRNYSKAHLKRRINQRLNISNLETISELQNKILWDKEFFRLFLKDLSINVTEMFRDPDFYAAFREKVVSVLKTYAHIKVWHAGCATGEEVYSLAIILKEENLLARTQIYATDINKSVLETAKQGIYSKKEMELYERNYKEAGGKGELSNYYTSKYGSVLFDKSLSKNIVFADHNLVTDGVFAEVHLIFCRNVLIYFDKLLQNKVLGLFSDSLAKRGFLCLGTKESLKFTDYENKFQAVDKKMRIYKKLYIPK</sequence>
<feature type="domain" description="CheR-type methyltransferase" evidence="1">
    <location>
        <begin position="13"/>
        <end position="287"/>
    </location>
</feature>
<dbReference type="SUPFAM" id="SSF53335">
    <property type="entry name" value="S-adenosyl-L-methionine-dependent methyltransferases"/>
    <property type="match status" value="1"/>
</dbReference>
<gene>
    <name evidence="2" type="ORF">D1164_03535</name>
</gene>
<dbReference type="EMBL" id="QWET01000002">
    <property type="protein sequence ID" value="RIH66682.1"/>
    <property type="molecule type" value="Genomic_DNA"/>
</dbReference>
<comment type="caution">
    <text evidence="2">The sequence shown here is derived from an EMBL/GenBank/DDBJ whole genome shotgun (WGS) entry which is preliminary data.</text>
</comment>
<dbReference type="PANTHER" id="PTHR24422">
    <property type="entry name" value="CHEMOTAXIS PROTEIN METHYLTRANSFERASE"/>
    <property type="match status" value="1"/>
</dbReference>
<evidence type="ECO:0000313" key="3">
    <source>
        <dbReference type="Proteomes" id="UP000266441"/>
    </source>
</evidence>
<dbReference type="InterPro" id="IPR022641">
    <property type="entry name" value="CheR_N"/>
</dbReference>
<accession>A0A399D856</accession>
<organism evidence="2 3">
    <name type="scientific">Mariniphaga sediminis</name>
    <dbReference type="NCBI Taxonomy" id="1628158"/>
    <lineage>
        <taxon>Bacteria</taxon>
        <taxon>Pseudomonadati</taxon>
        <taxon>Bacteroidota</taxon>
        <taxon>Bacteroidia</taxon>
        <taxon>Marinilabiliales</taxon>
        <taxon>Prolixibacteraceae</taxon>
        <taxon>Mariniphaga</taxon>
    </lineage>
</organism>
<dbReference type="PRINTS" id="PR00996">
    <property type="entry name" value="CHERMTFRASE"/>
</dbReference>
<dbReference type="RefSeq" id="WP_119348556.1">
    <property type="nucleotide sequence ID" value="NZ_QWET01000002.1"/>
</dbReference>
<proteinExistence type="predicted"/>
<dbReference type="PANTHER" id="PTHR24422:SF8">
    <property type="entry name" value="CHEMOTAXIS PROTEIN"/>
    <property type="match status" value="1"/>
</dbReference>
<reference evidence="2 3" key="1">
    <citation type="journal article" date="2015" name="Int. J. Syst. Evol. Microbiol.">
        <title>Mariniphaga sediminis sp. nov., isolated from coastal sediment.</title>
        <authorList>
            <person name="Wang F.Q."/>
            <person name="Shen Q.Y."/>
            <person name="Chen G.J."/>
            <person name="Du Z.J."/>
        </authorList>
    </citation>
    <scope>NUCLEOTIDE SEQUENCE [LARGE SCALE GENOMIC DNA]</scope>
    <source>
        <strain evidence="2 3">SY21</strain>
    </source>
</reference>
<dbReference type="SMART" id="SM00138">
    <property type="entry name" value="MeTrc"/>
    <property type="match status" value="1"/>
</dbReference>
<keyword evidence="2" id="KW-0808">Transferase</keyword>
<dbReference type="SUPFAM" id="SSF47757">
    <property type="entry name" value="Chemotaxis receptor methyltransferase CheR, N-terminal domain"/>
    <property type="match status" value="1"/>
</dbReference>
<dbReference type="InterPro" id="IPR029063">
    <property type="entry name" value="SAM-dependent_MTases_sf"/>
</dbReference>
<name>A0A399D856_9BACT</name>
<dbReference type="PROSITE" id="PS50123">
    <property type="entry name" value="CHER"/>
    <property type="match status" value="1"/>
</dbReference>